<evidence type="ECO:0000313" key="2">
    <source>
        <dbReference type="EMBL" id="KUG58961.1"/>
    </source>
</evidence>
<gene>
    <name evidence="2" type="ORF">AVL63_02760</name>
</gene>
<dbReference type="EMBL" id="LQBM01000003">
    <property type="protein sequence ID" value="KUG58961.1"/>
    <property type="molecule type" value="Genomic_DNA"/>
</dbReference>
<reference evidence="3" key="1">
    <citation type="submission" date="2015-12" db="EMBL/GenBank/DDBJ databases">
        <authorList>
            <person name="Nair G.R."/>
            <person name="Kaur G."/>
            <person name="Mayilraj S."/>
        </authorList>
    </citation>
    <scope>NUCLEOTIDE SEQUENCE [LARGE SCALE GENOMIC DNA]</scope>
    <source>
        <strain evidence="3">CD08_7</strain>
    </source>
</reference>
<comment type="caution">
    <text evidence="2">The sequence shown here is derived from an EMBL/GenBank/DDBJ whole genome shotgun (WGS) entry which is preliminary data.</text>
</comment>
<feature type="compositionally biased region" description="Basic and acidic residues" evidence="1">
    <location>
        <begin position="121"/>
        <end position="146"/>
    </location>
</feature>
<evidence type="ECO:0000313" key="3">
    <source>
        <dbReference type="Proteomes" id="UP000054023"/>
    </source>
</evidence>
<dbReference type="Proteomes" id="UP000054023">
    <property type="component" value="Unassembled WGS sequence"/>
</dbReference>
<keyword evidence="3" id="KW-1185">Reference proteome</keyword>
<dbReference type="RefSeq" id="WP_058888643.1">
    <property type="nucleotide sequence ID" value="NZ_LQBM01000003.1"/>
</dbReference>
<dbReference type="OrthoDB" id="9952612at2"/>
<organism evidence="2 3">
    <name type="scientific">Nesterenkonia jeotgali</name>
    <dbReference type="NCBI Taxonomy" id="317018"/>
    <lineage>
        <taxon>Bacteria</taxon>
        <taxon>Bacillati</taxon>
        <taxon>Actinomycetota</taxon>
        <taxon>Actinomycetes</taxon>
        <taxon>Micrococcales</taxon>
        <taxon>Micrococcaceae</taxon>
        <taxon>Nesterenkonia</taxon>
    </lineage>
</organism>
<dbReference type="STRING" id="317018.AVL63_02760"/>
<evidence type="ECO:0000256" key="1">
    <source>
        <dbReference type="SAM" id="MobiDB-lite"/>
    </source>
</evidence>
<proteinExistence type="predicted"/>
<accession>A0A0W8IG48</accession>
<protein>
    <submittedName>
        <fullName evidence="2">Uncharacterized protein</fullName>
    </submittedName>
</protein>
<sequence length="146" mass="16579">MNAQEASALLAFARQHDHLVLSTDAAAQTWAAALGARPKSDGSWDDGIPFAAGQLVVQDYYGMHPDPQNRRPIDASVIRKLYYSKAREQESKHRAIAPPKHAGKNRAPRWFILEQQAKGQMLDRDPADYEDRPRPHRHDPTRERHP</sequence>
<name>A0A0W8IG48_9MICC</name>
<dbReference type="AlphaFoldDB" id="A0A0W8IG48"/>
<feature type="region of interest" description="Disordered" evidence="1">
    <location>
        <begin position="88"/>
        <end position="146"/>
    </location>
</feature>